<dbReference type="InterPro" id="IPR021607">
    <property type="entry name" value="DUF3224"/>
</dbReference>
<dbReference type="Gene3D" id="2.40.350.10">
    <property type="entry name" value="SO1590-like"/>
    <property type="match status" value="1"/>
</dbReference>
<evidence type="ECO:0000313" key="2">
    <source>
        <dbReference type="Proteomes" id="UP000315112"/>
    </source>
</evidence>
<dbReference type="InterPro" id="IPR023159">
    <property type="entry name" value="SO1590-like_sf"/>
</dbReference>
<proteinExistence type="predicted"/>
<dbReference type="AlphaFoldDB" id="A0A562PWJ0"/>
<sequence length="77" mass="7998">MAKASGEFDVKMVPEVLAAGSEGTGIGRMTLDKRYHGPLTATGRGEFLSYRTAVPTSAAYVARWTGGRAASCCSTPA</sequence>
<gene>
    <name evidence="1" type="ORF">IP92_01932</name>
</gene>
<evidence type="ECO:0000313" key="1">
    <source>
        <dbReference type="EMBL" id="TWI48540.1"/>
    </source>
</evidence>
<name>A0A562PWJ0_9BURK</name>
<comment type="caution">
    <text evidence="1">The sequence shown here is derived from an EMBL/GenBank/DDBJ whole genome shotgun (WGS) entry which is preliminary data.</text>
</comment>
<dbReference type="Proteomes" id="UP000315112">
    <property type="component" value="Unassembled WGS sequence"/>
</dbReference>
<accession>A0A562PWJ0</accession>
<dbReference type="EMBL" id="VLKW01000003">
    <property type="protein sequence ID" value="TWI48540.1"/>
    <property type="molecule type" value="Genomic_DNA"/>
</dbReference>
<dbReference type="SUPFAM" id="SSF159238">
    <property type="entry name" value="SO1590-like"/>
    <property type="match status" value="1"/>
</dbReference>
<dbReference type="Pfam" id="PF11528">
    <property type="entry name" value="DUF3224"/>
    <property type="match status" value="1"/>
</dbReference>
<reference evidence="1 2" key="1">
    <citation type="journal article" date="2015" name="Stand. Genomic Sci.">
        <title>Genomic Encyclopedia of Bacterial and Archaeal Type Strains, Phase III: the genomes of soil and plant-associated and newly described type strains.</title>
        <authorList>
            <person name="Whitman W.B."/>
            <person name="Woyke T."/>
            <person name="Klenk H.P."/>
            <person name="Zhou Y."/>
            <person name="Lilburn T.G."/>
            <person name="Beck B.J."/>
            <person name="De Vos P."/>
            <person name="Vandamme P."/>
            <person name="Eisen J.A."/>
            <person name="Garrity G."/>
            <person name="Hugenholtz P."/>
            <person name="Kyrpides N.C."/>
        </authorList>
    </citation>
    <scope>NUCLEOTIDE SEQUENCE [LARGE SCALE GENOMIC DNA]</scope>
    <source>
        <strain evidence="1 2">CGMCC 1.10685</strain>
    </source>
</reference>
<organism evidence="1 2">
    <name type="scientific">Pseudoduganella flava</name>
    <dbReference type="NCBI Taxonomy" id="871742"/>
    <lineage>
        <taxon>Bacteria</taxon>
        <taxon>Pseudomonadati</taxon>
        <taxon>Pseudomonadota</taxon>
        <taxon>Betaproteobacteria</taxon>
        <taxon>Burkholderiales</taxon>
        <taxon>Oxalobacteraceae</taxon>
        <taxon>Telluria group</taxon>
        <taxon>Pseudoduganella</taxon>
    </lineage>
</organism>
<protein>
    <submittedName>
        <fullName evidence="1">Uncharacterized protein DUF3224</fullName>
    </submittedName>
</protein>